<name>A0ABZ2C253_9PROT</name>
<dbReference type="InterPro" id="IPR028098">
    <property type="entry name" value="Glyco_trans_4-like_N"/>
</dbReference>
<accession>A0ABZ2C253</accession>
<dbReference type="EMBL" id="CP133270">
    <property type="protein sequence ID" value="WVX66460.1"/>
    <property type="molecule type" value="Genomic_DNA"/>
</dbReference>
<organism evidence="3 4">
    <name type="scientific">Candidatus Bealeia paramacronuclearis</name>
    <dbReference type="NCBI Taxonomy" id="1921001"/>
    <lineage>
        <taxon>Bacteria</taxon>
        <taxon>Pseudomonadati</taxon>
        <taxon>Pseudomonadota</taxon>
        <taxon>Alphaproteobacteria</taxon>
        <taxon>Holosporales</taxon>
        <taxon>Holosporaceae</taxon>
        <taxon>Candidatus Bealeia</taxon>
    </lineage>
</organism>
<keyword evidence="4" id="KW-1185">Reference proteome</keyword>
<dbReference type="PANTHER" id="PTHR12526">
    <property type="entry name" value="GLYCOSYLTRANSFERASE"/>
    <property type="match status" value="1"/>
</dbReference>
<protein>
    <submittedName>
        <fullName evidence="3">Glycosyltransferase</fullName>
    </submittedName>
</protein>
<dbReference type="Gene3D" id="3.40.50.2000">
    <property type="entry name" value="Glycogen Phosphorylase B"/>
    <property type="match status" value="2"/>
</dbReference>
<dbReference type="Pfam" id="PF13439">
    <property type="entry name" value="Glyco_transf_4"/>
    <property type="match status" value="1"/>
</dbReference>
<evidence type="ECO:0000259" key="2">
    <source>
        <dbReference type="Pfam" id="PF13439"/>
    </source>
</evidence>
<dbReference type="Proteomes" id="UP001330434">
    <property type="component" value="Chromosome"/>
</dbReference>
<feature type="domain" description="Glycosyl transferase family 1" evidence="1">
    <location>
        <begin position="158"/>
        <end position="313"/>
    </location>
</feature>
<gene>
    <name evidence="3" type="ORF">Bealeia1_00638</name>
</gene>
<reference evidence="3 4" key="1">
    <citation type="journal article" date="2024" name="Environ. Microbiol.">
        <title>Novel evolutionary insights on the interactions of the Holosporales (Alphaproteobacteria) with eukaryotic hosts from comparative genomics.</title>
        <authorList>
            <person name="Giovannini M."/>
            <person name="Petroni G."/>
            <person name="Castelli M."/>
        </authorList>
    </citation>
    <scope>NUCLEOTIDE SEQUENCE [LARGE SCALE GENOMIC DNA]</scope>
    <source>
        <strain evidence="3 4">US_Bl 15I1</strain>
    </source>
</reference>
<evidence type="ECO:0000313" key="4">
    <source>
        <dbReference type="Proteomes" id="UP001330434"/>
    </source>
</evidence>
<dbReference type="CDD" id="cd03811">
    <property type="entry name" value="GT4_GT28_WabH-like"/>
    <property type="match status" value="1"/>
</dbReference>
<evidence type="ECO:0000313" key="3">
    <source>
        <dbReference type="EMBL" id="WVX66460.1"/>
    </source>
</evidence>
<dbReference type="Pfam" id="PF00534">
    <property type="entry name" value="Glycos_transf_1"/>
    <property type="match status" value="1"/>
</dbReference>
<feature type="domain" description="Glycosyltransferase subfamily 4-like N-terminal" evidence="2">
    <location>
        <begin position="13"/>
        <end position="151"/>
    </location>
</feature>
<proteinExistence type="predicted"/>
<dbReference type="SUPFAM" id="SSF53756">
    <property type="entry name" value="UDP-Glycosyltransferase/glycogen phosphorylase"/>
    <property type="match status" value="1"/>
</dbReference>
<evidence type="ECO:0000259" key="1">
    <source>
        <dbReference type="Pfam" id="PF00534"/>
    </source>
</evidence>
<dbReference type="InterPro" id="IPR001296">
    <property type="entry name" value="Glyco_trans_1"/>
</dbReference>
<sequence>MRVLHLMAGASQGGAEVFFERLVTGLHQKGLPQHLVIRGEEAREKRLRASGLSLSTAPFWKPYFDIKTHLGIHKALKNFQPDIVMSWMSRAGAFCPTGNFVTVARLGGYYDLKYYKSCEYLIGNTQGIRKYFLEKGIREDKAFYLPNFVREEKAQPLSRKTYDTPENVPLLLALGRLHDDKAFDVLIRALPKIPNAHLWIGGAGPEDEKLKSLAREMGVFDRIRFLGWVQDPYPLYAACDIYVCPSRIEPLGNVVLEAWVNEKPTVVCASKGPAELIRNEENGLIVPLEDHDELATAINRILNDKILSGKIVKGGLQSYHSAYSQDRVLEIYLNFFQHIIEERQKSCAA</sequence>